<comment type="caution">
    <text evidence="2">The sequence shown here is derived from an EMBL/GenBank/DDBJ whole genome shotgun (WGS) entry which is preliminary data.</text>
</comment>
<evidence type="ECO:0000313" key="2">
    <source>
        <dbReference type="EMBL" id="CAG9561154.1"/>
    </source>
</evidence>
<evidence type="ECO:0000313" key="3">
    <source>
        <dbReference type="Proteomes" id="UP000789524"/>
    </source>
</evidence>
<evidence type="ECO:0000256" key="1">
    <source>
        <dbReference type="SAM" id="SignalP"/>
    </source>
</evidence>
<protein>
    <submittedName>
        <fullName evidence="2">(African queen) hypothetical protein</fullName>
    </submittedName>
</protein>
<accession>A0A8J2QEL2</accession>
<proteinExistence type="predicted"/>
<feature type="chain" id="PRO_5035234474" evidence="1">
    <location>
        <begin position="17"/>
        <end position="202"/>
    </location>
</feature>
<keyword evidence="3" id="KW-1185">Reference proteome</keyword>
<feature type="signal peptide" evidence="1">
    <location>
        <begin position="1"/>
        <end position="16"/>
    </location>
</feature>
<dbReference type="AlphaFoldDB" id="A0A8J2QEL2"/>
<reference evidence="2" key="1">
    <citation type="submission" date="2021-09" db="EMBL/GenBank/DDBJ databases">
        <authorList>
            <person name="Martin H S."/>
        </authorList>
    </citation>
    <scope>NUCLEOTIDE SEQUENCE</scope>
</reference>
<name>A0A8J2QEL2_9NEOP</name>
<dbReference type="Proteomes" id="UP000789524">
    <property type="component" value="Unassembled WGS sequence"/>
</dbReference>
<keyword evidence="1" id="KW-0732">Signal</keyword>
<gene>
    <name evidence="2" type="ORF">DCHRY22_LOCUS2704</name>
</gene>
<sequence>MYKLVVLFGLIALSAGSGIAPLWGSHLAAPLAAPWAAAGHVAVAAGPVGAYNYRGPLSLGHGQPASILAADGRPLDTLSVNVDKAVHYTAKALEGGHWLGKRSIVAPLAAAPLAWSHAAVAAPVIAPAHVGIAPVARIAPWGLGHGLGHGHLVGKRSVIAPWAAAPLGWSHGIAAAPLLAPAHVGIAAAPIAPLGHARLGHW</sequence>
<dbReference type="EMBL" id="CAKASE010000046">
    <property type="protein sequence ID" value="CAG9561154.1"/>
    <property type="molecule type" value="Genomic_DNA"/>
</dbReference>
<organism evidence="2 3">
    <name type="scientific">Danaus chrysippus</name>
    <name type="common">African queen</name>
    <dbReference type="NCBI Taxonomy" id="151541"/>
    <lineage>
        <taxon>Eukaryota</taxon>
        <taxon>Metazoa</taxon>
        <taxon>Ecdysozoa</taxon>
        <taxon>Arthropoda</taxon>
        <taxon>Hexapoda</taxon>
        <taxon>Insecta</taxon>
        <taxon>Pterygota</taxon>
        <taxon>Neoptera</taxon>
        <taxon>Endopterygota</taxon>
        <taxon>Lepidoptera</taxon>
        <taxon>Glossata</taxon>
        <taxon>Ditrysia</taxon>
        <taxon>Papilionoidea</taxon>
        <taxon>Nymphalidae</taxon>
        <taxon>Danainae</taxon>
        <taxon>Danaini</taxon>
        <taxon>Danaina</taxon>
        <taxon>Danaus</taxon>
        <taxon>Anosia</taxon>
    </lineage>
</organism>
<dbReference type="OrthoDB" id="7490114at2759"/>